<dbReference type="RefSeq" id="WP_379829223.1">
    <property type="nucleotide sequence ID" value="NZ_JBHUHU010000001.1"/>
</dbReference>
<name>A0ABW4XTY2_9FLAO</name>
<protein>
    <recommendedName>
        <fullName evidence="4">DUF4136 domain-containing protein</fullName>
    </recommendedName>
</protein>
<accession>A0ABW4XTY2</accession>
<keyword evidence="1" id="KW-0732">Signal</keyword>
<evidence type="ECO:0000313" key="2">
    <source>
        <dbReference type="EMBL" id="MFD2098447.1"/>
    </source>
</evidence>
<sequence>MKLGFLSFLLLMAINVLTAQKDFHTISLLPNKTESAENVDFYISGIVDNRVYKDHVGIAQKGMLNRKVQAQFEQPFEEELLAYLNTVFPPEASKKPLILRINQLLISENTGAFKETGTATVNLDVLIYLNNEYNYLGSFASEAEKNSMDVTGKHDDRIRAILKECLMEFDSLPNKYEAKKVVTLERPEVANILTESPGTGYYFSFNELYNNEPVQDTAVSIKPKDENLFRVEDAKGKPAPYYGFFDGTDFYLNAQNYSGDRHFVKAQKVNDFLLFNDIFINQDKVSGLGLAFGIIGVLASNERSNTLLDLNTGKFIVLTHKRVKLLLEKDYPEYYERYTKYENNPILVRGILEQVINEKGYEYIINTAI</sequence>
<organism evidence="2 3">
    <name type="scientific">Flagellimonas iocasae</name>
    <dbReference type="NCBI Taxonomy" id="2055905"/>
    <lineage>
        <taxon>Bacteria</taxon>
        <taxon>Pseudomonadati</taxon>
        <taxon>Bacteroidota</taxon>
        <taxon>Flavobacteriia</taxon>
        <taxon>Flavobacteriales</taxon>
        <taxon>Flavobacteriaceae</taxon>
        <taxon>Flagellimonas</taxon>
    </lineage>
</organism>
<reference evidence="3" key="1">
    <citation type="journal article" date="2019" name="Int. J. Syst. Evol. Microbiol.">
        <title>The Global Catalogue of Microorganisms (GCM) 10K type strain sequencing project: providing services to taxonomists for standard genome sequencing and annotation.</title>
        <authorList>
            <consortium name="The Broad Institute Genomics Platform"/>
            <consortium name="The Broad Institute Genome Sequencing Center for Infectious Disease"/>
            <person name="Wu L."/>
            <person name="Ma J."/>
        </authorList>
    </citation>
    <scope>NUCLEOTIDE SEQUENCE [LARGE SCALE GENOMIC DNA]</scope>
    <source>
        <strain evidence="3">JCM 3389</strain>
    </source>
</reference>
<gene>
    <name evidence="2" type="ORF">ACFSJE_01595</name>
</gene>
<dbReference type="Proteomes" id="UP001597342">
    <property type="component" value="Unassembled WGS sequence"/>
</dbReference>
<comment type="caution">
    <text evidence="2">The sequence shown here is derived from an EMBL/GenBank/DDBJ whole genome shotgun (WGS) entry which is preliminary data.</text>
</comment>
<feature type="signal peptide" evidence="1">
    <location>
        <begin position="1"/>
        <end position="18"/>
    </location>
</feature>
<keyword evidence="3" id="KW-1185">Reference proteome</keyword>
<evidence type="ECO:0000313" key="3">
    <source>
        <dbReference type="Proteomes" id="UP001597342"/>
    </source>
</evidence>
<evidence type="ECO:0008006" key="4">
    <source>
        <dbReference type="Google" id="ProtNLM"/>
    </source>
</evidence>
<feature type="chain" id="PRO_5046991260" description="DUF4136 domain-containing protein" evidence="1">
    <location>
        <begin position="19"/>
        <end position="369"/>
    </location>
</feature>
<evidence type="ECO:0000256" key="1">
    <source>
        <dbReference type="SAM" id="SignalP"/>
    </source>
</evidence>
<dbReference type="EMBL" id="JBHUHU010000001">
    <property type="protein sequence ID" value="MFD2098447.1"/>
    <property type="molecule type" value="Genomic_DNA"/>
</dbReference>
<proteinExistence type="predicted"/>